<comment type="caution">
    <text evidence="1">The sequence shown here is derived from an EMBL/GenBank/DDBJ whole genome shotgun (WGS) entry which is preliminary data.</text>
</comment>
<reference evidence="1 2" key="1">
    <citation type="submission" date="2021-06" db="EMBL/GenBank/DDBJ databases">
        <title>Caerostris extrusa draft genome.</title>
        <authorList>
            <person name="Kono N."/>
            <person name="Arakawa K."/>
        </authorList>
    </citation>
    <scope>NUCLEOTIDE SEQUENCE [LARGE SCALE GENOMIC DNA]</scope>
</reference>
<accession>A0AAV4MBV7</accession>
<gene>
    <name evidence="1" type="ORF">CEXT_186051</name>
</gene>
<protein>
    <submittedName>
        <fullName evidence="1">Uncharacterized protein</fullName>
    </submittedName>
</protein>
<keyword evidence="2" id="KW-1185">Reference proteome</keyword>
<evidence type="ECO:0000313" key="2">
    <source>
        <dbReference type="Proteomes" id="UP001054945"/>
    </source>
</evidence>
<proteinExistence type="predicted"/>
<dbReference type="EMBL" id="BPLR01019627">
    <property type="protein sequence ID" value="GIX69879.1"/>
    <property type="molecule type" value="Genomic_DNA"/>
</dbReference>
<dbReference type="Proteomes" id="UP001054945">
    <property type="component" value="Unassembled WGS sequence"/>
</dbReference>
<name>A0AAV4MBV7_CAEEX</name>
<evidence type="ECO:0000313" key="1">
    <source>
        <dbReference type="EMBL" id="GIX69879.1"/>
    </source>
</evidence>
<sequence length="81" mass="8735">MSDSLSEDEIRLLKGRSKIGKCAASLFQESSRYFTADIGNESGLIMMVSLVKGCSKFVSWPTCPPNPVPSTSSDSLQNSCL</sequence>
<organism evidence="1 2">
    <name type="scientific">Caerostris extrusa</name>
    <name type="common">Bark spider</name>
    <name type="synonym">Caerostris bankana</name>
    <dbReference type="NCBI Taxonomy" id="172846"/>
    <lineage>
        <taxon>Eukaryota</taxon>
        <taxon>Metazoa</taxon>
        <taxon>Ecdysozoa</taxon>
        <taxon>Arthropoda</taxon>
        <taxon>Chelicerata</taxon>
        <taxon>Arachnida</taxon>
        <taxon>Araneae</taxon>
        <taxon>Araneomorphae</taxon>
        <taxon>Entelegynae</taxon>
        <taxon>Araneoidea</taxon>
        <taxon>Araneidae</taxon>
        <taxon>Caerostris</taxon>
    </lineage>
</organism>
<dbReference type="AlphaFoldDB" id="A0AAV4MBV7"/>